<evidence type="ECO:0000313" key="4">
    <source>
        <dbReference type="Proteomes" id="UP000003688"/>
    </source>
</evidence>
<dbReference type="AlphaFoldDB" id="B9XCJ7"/>
<dbReference type="EMBL" id="ABOX02000004">
    <property type="protein sequence ID" value="EEF62665.1"/>
    <property type="molecule type" value="Genomic_DNA"/>
</dbReference>
<dbReference type="RefSeq" id="WP_007413545.1">
    <property type="nucleotide sequence ID" value="NZ_ABOX02000004.1"/>
</dbReference>
<proteinExistence type="predicted"/>
<evidence type="ECO:0000256" key="1">
    <source>
        <dbReference type="SAM" id="MobiDB-lite"/>
    </source>
</evidence>
<feature type="chain" id="PRO_5002893142" description="Lipoprotein" evidence="2">
    <location>
        <begin position="21"/>
        <end position="147"/>
    </location>
</feature>
<feature type="region of interest" description="Disordered" evidence="1">
    <location>
        <begin position="126"/>
        <end position="147"/>
    </location>
</feature>
<comment type="caution">
    <text evidence="3">The sequence shown here is derived from an EMBL/GenBank/DDBJ whole genome shotgun (WGS) entry which is preliminary data.</text>
</comment>
<keyword evidence="2" id="KW-0732">Signal</keyword>
<gene>
    <name evidence="3" type="ORF">Cflav_PD5300</name>
</gene>
<organism evidence="3 4">
    <name type="scientific">Pedosphaera parvula (strain Ellin514)</name>
    <dbReference type="NCBI Taxonomy" id="320771"/>
    <lineage>
        <taxon>Bacteria</taxon>
        <taxon>Pseudomonadati</taxon>
        <taxon>Verrucomicrobiota</taxon>
        <taxon>Pedosphaerae</taxon>
        <taxon>Pedosphaerales</taxon>
        <taxon>Pedosphaeraceae</taxon>
        <taxon>Pedosphaera</taxon>
    </lineage>
</organism>
<feature type="signal peptide" evidence="2">
    <location>
        <begin position="1"/>
        <end position="20"/>
    </location>
</feature>
<dbReference type="PROSITE" id="PS51257">
    <property type="entry name" value="PROKAR_LIPOPROTEIN"/>
    <property type="match status" value="1"/>
</dbReference>
<protein>
    <recommendedName>
        <fullName evidence="5">Lipoprotein</fullName>
    </recommendedName>
</protein>
<dbReference type="STRING" id="320771.Cflav_PD5300"/>
<name>B9XCJ7_PEDPL</name>
<evidence type="ECO:0008006" key="5">
    <source>
        <dbReference type="Google" id="ProtNLM"/>
    </source>
</evidence>
<reference evidence="3 4" key="1">
    <citation type="journal article" date="2011" name="J. Bacteriol.">
        <title>Genome sequence of 'Pedosphaera parvula' Ellin514, an aerobic Verrucomicrobial isolate from pasture soil.</title>
        <authorList>
            <person name="Kant R."/>
            <person name="van Passel M.W."/>
            <person name="Sangwan P."/>
            <person name="Palva A."/>
            <person name="Lucas S."/>
            <person name="Copeland A."/>
            <person name="Lapidus A."/>
            <person name="Glavina Del Rio T."/>
            <person name="Dalin E."/>
            <person name="Tice H."/>
            <person name="Bruce D."/>
            <person name="Goodwin L."/>
            <person name="Pitluck S."/>
            <person name="Chertkov O."/>
            <person name="Larimer F.W."/>
            <person name="Land M.L."/>
            <person name="Hauser L."/>
            <person name="Brettin T.S."/>
            <person name="Detter J.C."/>
            <person name="Han S."/>
            <person name="de Vos W.M."/>
            <person name="Janssen P.H."/>
            <person name="Smidt H."/>
        </authorList>
    </citation>
    <scope>NUCLEOTIDE SEQUENCE [LARGE SCALE GENOMIC DNA]</scope>
    <source>
        <strain evidence="3 4">Ellin514</strain>
    </source>
</reference>
<evidence type="ECO:0000256" key="2">
    <source>
        <dbReference type="SAM" id="SignalP"/>
    </source>
</evidence>
<keyword evidence="4" id="KW-1185">Reference proteome</keyword>
<accession>B9XCJ7</accession>
<evidence type="ECO:0000313" key="3">
    <source>
        <dbReference type="EMBL" id="EEF62665.1"/>
    </source>
</evidence>
<dbReference type="Proteomes" id="UP000003688">
    <property type="component" value="Unassembled WGS sequence"/>
</dbReference>
<sequence length="147" mass="14920" precursor="true">MKYQKSIALSTCLVSMAVMTGCGGSGSKKAVVVVTANAPDNLAGHSINVQVSGGTSPFASNGSYVFTPTSGDGHSGNYQLQGQGSVQSNIGTYTWNKTGDNTGVLVETEQSGTMVQNTLTFNSPTSGIIHSSSSNVGGSQDGSFTLN</sequence>